<feature type="transmembrane region" description="Helical" evidence="5">
    <location>
        <begin position="327"/>
        <end position="348"/>
    </location>
</feature>
<evidence type="ECO:0000256" key="3">
    <source>
        <dbReference type="ARBA" id="ARBA00022989"/>
    </source>
</evidence>
<dbReference type="Proteomes" id="UP000521943">
    <property type="component" value="Unassembled WGS sequence"/>
</dbReference>
<dbReference type="PANTHER" id="PTHR23502:SF173">
    <property type="entry name" value="MFS-MULTIDRUG-RESISTANCE TRANSPORTER-RELATED"/>
    <property type="match status" value="1"/>
</dbReference>
<dbReference type="GO" id="GO:0005886">
    <property type="term" value="C:plasma membrane"/>
    <property type="evidence" value="ECO:0007669"/>
    <property type="project" value="TreeGrafter"/>
</dbReference>
<dbReference type="GO" id="GO:0022857">
    <property type="term" value="F:transmembrane transporter activity"/>
    <property type="evidence" value="ECO:0007669"/>
    <property type="project" value="InterPro"/>
</dbReference>
<sequence>MLTLPRSARLIGHNNSTFEESTFSLNLDTRPVLLGEGEQDHIIVSWEDGDPENPHSWSRSKRWYITTLSSVLVLNATFASSAPTGVIPALTEHLKMSHELGFGRKPIFAFTFLAYTLFQVGNALAKNSTSVLIFRLLGGIFAAAPLSNSGAVIGDVWDARTRGKALALFTLAPFAGPAMGPAISGYFMVFHVDWRWVFWLLSNFISSLPAGLCFALIVFTLPETYGPILRHRKAERLRKATGDTSPLDVSHVNLTRKAKDVLLNLFQPFRVLAQELMLVAITAYMRLMLLNLPIGASIGVIIYLLWVNPRYERAIQKHSPHPVPPEIRLEMALVGTPLFAISFFWFGWTSYPSIPFVVPLLSGVVMGLAICLIFIALVNYIVDAYLLVAASALAANTVFRSMAGAAFPLFAKQMFEALNPRWASTVLGLVATVMMPLPFLLIKYGPKLRRNSKYAPYKAA</sequence>
<dbReference type="InterPro" id="IPR020846">
    <property type="entry name" value="MFS_dom"/>
</dbReference>
<gene>
    <name evidence="7" type="ORF">DFP72DRAFT_910691</name>
</gene>
<comment type="caution">
    <text evidence="7">The sequence shown here is derived from an EMBL/GenBank/DDBJ whole genome shotgun (WGS) entry which is preliminary data.</text>
</comment>
<evidence type="ECO:0000256" key="2">
    <source>
        <dbReference type="ARBA" id="ARBA00022692"/>
    </source>
</evidence>
<feature type="transmembrane region" description="Helical" evidence="5">
    <location>
        <begin position="196"/>
        <end position="221"/>
    </location>
</feature>
<feature type="transmembrane region" description="Helical" evidence="5">
    <location>
        <begin position="132"/>
        <end position="153"/>
    </location>
</feature>
<evidence type="ECO:0000256" key="5">
    <source>
        <dbReference type="SAM" id="Phobius"/>
    </source>
</evidence>
<evidence type="ECO:0000313" key="8">
    <source>
        <dbReference type="Proteomes" id="UP000521943"/>
    </source>
</evidence>
<name>A0A8H6LZX7_9AGAR</name>
<feature type="transmembrane region" description="Helical" evidence="5">
    <location>
        <begin position="63"/>
        <end position="87"/>
    </location>
</feature>
<dbReference type="SUPFAM" id="SSF103473">
    <property type="entry name" value="MFS general substrate transporter"/>
    <property type="match status" value="1"/>
</dbReference>
<dbReference type="InterPro" id="IPR011701">
    <property type="entry name" value="MFS"/>
</dbReference>
<feature type="domain" description="Major facilitator superfamily (MFS) profile" evidence="6">
    <location>
        <begin position="1"/>
        <end position="460"/>
    </location>
</feature>
<dbReference type="InterPro" id="IPR036259">
    <property type="entry name" value="MFS_trans_sf"/>
</dbReference>
<feature type="transmembrane region" description="Helical" evidence="5">
    <location>
        <begin position="385"/>
        <end position="410"/>
    </location>
</feature>
<dbReference type="PROSITE" id="PS50850">
    <property type="entry name" value="MFS"/>
    <property type="match status" value="1"/>
</dbReference>
<feature type="transmembrane region" description="Helical" evidence="5">
    <location>
        <begin position="165"/>
        <end position="189"/>
    </location>
</feature>
<evidence type="ECO:0000259" key="6">
    <source>
        <dbReference type="PROSITE" id="PS50850"/>
    </source>
</evidence>
<organism evidence="7 8">
    <name type="scientific">Ephemerocybe angulata</name>
    <dbReference type="NCBI Taxonomy" id="980116"/>
    <lineage>
        <taxon>Eukaryota</taxon>
        <taxon>Fungi</taxon>
        <taxon>Dikarya</taxon>
        <taxon>Basidiomycota</taxon>
        <taxon>Agaricomycotina</taxon>
        <taxon>Agaricomycetes</taxon>
        <taxon>Agaricomycetidae</taxon>
        <taxon>Agaricales</taxon>
        <taxon>Agaricineae</taxon>
        <taxon>Psathyrellaceae</taxon>
        <taxon>Ephemerocybe</taxon>
    </lineage>
</organism>
<dbReference type="Pfam" id="PF07690">
    <property type="entry name" value="MFS_1"/>
    <property type="match status" value="1"/>
</dbReference>
<comment type="subcellular location">
    <subcellularLocation>
        <location evidence="1">Membrane</location>
        <topology evidence="1">Multi-pass membrane protein</topology>
    </subcellularLocation>
</comment>
<accession>A0A8H6LZX7</accession>
<evidence type="ECO:0000256" key="4">
    <source>
        <dbReference type="ARBA" id="ARBA00023136"/>
    </source>
</evidence>
<feature type="transmembrane region" description="Helical" evidence="5">
    <location>
        <begin position="422"/>
        <end position="442"/>
    </location>
</feature>
<keyword evidence="2 5" id="KW-0812">Transmembrane</keyword>
<dbReference type="EMBL" id="JACGCI010000057">
    <property type="protein sequence ID" value="KAF6750303.1"/>
    <property type="molecule type" value="Genomic_DNA"/>
</dbReference>
<evidence type="ECO:0000313" key="7">
    <source>
        <dbReference type="EMBL" id="KAF6750303.1"/>
    </source>
</evidence>
<reference evidence="7 8" key="1">
    <citation type="submission" date="2020-07" db="EMBL/GenBank/DDBJ databases">
        <title>Comparative genomics of pyrophilous fungi reveals a link between fire events and developmental genes.</title>
        <authorList>
            <consortium name="DOE Joint Genome Institute"/>
            <person name="Steindorff A.S."/>
            <person name="Carver A."/>
            <person name="Calhoun S."/>
            <person name="Stillman K."/>
            <person name="Liu H."/>
            <person name="Lipzen A."/>
            <person name="Pangilinan J."/>
            <person name="Labutti K."/>
            <person name="Bruns T.D."/>
            <person name="Grigoriev I.V."/>
        </authorList>
    </citation>
    <scope>NUCLEOTIDE SEQUENCE [LARGE SCALE GENOMIC DNA]</scope>
    <source>
        <strain evidence="7 8">CBS 144469</strain>
    </source>
</reference>
<feature type="transmembrane region" description="Helical" evidence="5">
    <location>
        <begin position="354"/>
        <end position="378"/>
    </location>
</feature>
<dbReference type="OrthoDB" id="9986881at2759"/>
<keyword evidence="3 5" id="KW-1133">Transmembrane helix</keyword>
<feature type="transmembrane region" description="Helical" evidence="5">
    <location>
        <begin position="107"/>
        <end position="125"/>
    </location>
</feature>
<feature type="transmembrane region" description="Helical" evidence="5">
    <location>
        <begin position="283"/>
        <end position="306"/>
    </location>
</feature>
<dbReference type="PANTHER" id="PTHR23502">
    <property type="entry name" value="MAJOR FACILITATOR SUPERFAMILY"/>
    <property type="match status" value="1"/>
</dbReference>
<dbReference type="AlphaFoldDB" id="A0A8H6LZX7"/>
<evidence type="ECO:0000256" key="1">
    <source>
        <dbReference type="ARBA" id="ARBA00004141"/>
    </source>
</evidence>
<keyword evidence="4 5" id="KW-0472">Membrane</keyword>
<keyword evidence="8" id="KW-1185">Reference proteome</keyword>
<protein>
    <submittedName>
        <fullName evidence="7">MFS general substrate transporter</fullName>
    </submittedName>
</protein>
<proteinExistence type="predicted"/>
<dbReference type="Gene3D" id="1.20.1250.20">
    <property type="entry name" value="MFS general substrate transporter like domains"/>
    <property type="match status" value="1"/>
</dbReference>